<evidence type="ECO:0000256" key="3">
    <source>
        <dbReference type="ARBA" id="ARBA00022771"/>
    </source>
</evidence>
<keyword evidence="2" id="KW-0479">Metal-binding</keyword>
<accession>A0ABP0K0F3</accession>
<feature type="compositionally biased region" description="Basic and acidic residues" evidence="8">
    <location>
        <begin position="1"/>
        <end position="14"/>
    </location>
</feature>
<dbReference type="InterPro" id="IPR025799">
    <property type="entry name" value="Arg_MeTrfase"/>
</dbReference>
<evidence type="ECO:0000256" key="2">
    <source>
        <dbReference type="ARBA" id="ARBA00022723"/>
    </source>
</evidence>
<dbReference type="PANTHER" id="PTHR11006:SF68">
    <property type="entry name" value="PROTEIN ARGININE N-METHYLTRANSFERASE PRMT10"/>
    <property type="match status" value="1"/>
</dbReference>
<keyword evidence="1 6" id="KW-0949">S-adenosyl-L-methionine</keyword>
<reference evidence="10 11" key="1">
    <citation type="submission" date="2024-02" db="EMBL/GenBank/DDBJ databases">
        <authorList>
            <person name="Chen Y."/>
            <person name="Shah S."/>
            <person name="Dougan E. K."/>
            <person name="Thang M."/>
            <person name="Chan C."/>
        </authorList>
    </citation>
    <scope>NUCLEOTIDE SEQUENCE [LARGE SCALE GENOMIC DNA]</scope>
</reference>
<dbReference type="CDD" id="cd02440">
    <property type="entry name" value="AdoMet_MTases"/>
    <property type="match status" value="1"/>
</dbReference>
<proteinExistence type="predicted"/>
<dbReference type="PROSITE" id="PS51678">
    <property type="entry name" value="SAM_MT_PRMT"/>
    <property type="match status" value="1"/>
</dbReference>
<dbReference type="Pfam" id="PF13649">
    <property type="entry name" value="Methyltransf_25"/>
    <property type="match status" value="1"/>
</dbReference>
<dbReference type="InterPro" id="IPR001841">
    <property type="entry name" value="Znf_RING"/>
</dbReference>
<dbReference type="InterPro" id="IPR011016">
    <property type="entry name" value="Znf_RING-CH"/>
</dbReference>
<dbReference type="Proteomes" id="UP001642464">
    <property type="component" value="Unassembled WGS sequence"/>
</dbReference>
<evidence type="ECO:0000313" key="11">
    <source>
        <dbReference type="Proteomes" id="UP001642464"/>
    </source>
</evidence>
<protein>
    <submittedName>
        <fullName evidence="10">Protein arginine N-methyltransferase PRMT10</fullName>
    </submittedName>
</protein>
<dbReference type="PROSITE" id="PS50089">
    <property type="entry name" value="ZF_RING_2"/>
    <property type="match status" value="1"/>
</dbReference>
<feature type="domain" description="RING-type" evidence="9">
    <location>
        <begin position="88"/>
        <end position="131"/>
    </location>
</feature>
<keyword evidence="6" id="KW-0489">Methyltransferase</keyword>
<comment type="caution">
    <text evidence="10">The sequence shown here is derived from an EMBL/GenBank/DDBJ whole genome shotgun (WGS) entry which is preliminary data.</text>
</comment>
<feature type="region of interest" description="Disordered" evidence="8">
    <location>
        <begin position="1"/>
        <end position="28"/>
    </location>
</feature>
<dbReference type="InterPro" id="IPR041698">
    <property type="entry name" value="Methyltransf_25"/>
</dbReference>
<feature type="coiled-coil region" evidence="7">
    <location>
        <begin position="32"/>
        <end position="59"/>
    </location>
</feature>
<evidence type="ECO:0000256" key="8">
    <source>
        <dbReference type="SAM" id="MobiDB-lite"/>
    </source>
</evidence>
<keyword evidence="3 5" id="KW-0863">Zinc-finger</keyword>
<evidence type="ECO:0000256" key="4">
    <source>
        <dbReference type="ARBA" id="ARBA00022833"/>
    </source>
</evidence>
<dbReference type="InterPro" id="IPR013083">
    <property type="entry name" value="Znf_RING/FYVE/PHD"/>
</dbReference>
<dbReference type="PANTHER" id="PTHR11006">
    <property type="entry name" value="PROTEIN ARGININE N-METHYLTRANSFERASE"/>
    <property type="match status" value="1"/>
</dbReference>
<sequence length="473" mass="53206">MVDYSRFDHIHTSDSETEEPPLVDPGPPANVMEDLEDYFHRLDARRSEMEAELAGTENDQRSMPSVERFNDDDLGMLVRKRCEFALECAICLADVLAGEDTIQLPCAARHVFHDECARSWLSRNVTCPLCRVDVRALIRSQRRMDLEADALAAPVSDPPSPRNSPRAFGYTRDGGVITRYEPRPPAEVGRPHYIPVDLHHVAELVEVEYPDRSAGLVWGALKDGKPPDETDNANYFCEYAFLYHQMDMLEDEHRTGAYFNAITWNPESFKDKVVLDVGAGTCILSMFAAKAGAKEVFAVEATDMAVRSRKLVQAQGLSHIIKVLQGTVETVTLPSMVDVIISEWMGYFLLRESMLDSVLIARDRFLKPGGALFPSHATLFLAPVGSAKACREKQQTFDGERQHFDNFNCTMMQYYGTDFSCMQEEFLEEQRKYYLQTGMFVNLAPKQLAGSGSPVLEIDLSTITLQDLKAFES</sequence>
<keyword evidence="4" id="KW-0862">Zinc</keyword>
<dbReference type="SMART" id="SM00184">
    <property type="entry name" value="RING"/>
    <property type="match status" value="1"/>
</dbReference>
<gene>
    <name evidence="10" type="ORF">SCF082_LOCUS14758</name>
</gene>
<keyword evidence="11" id="KW-1185">Reference proteome</keyword>
<evidence type="ECO:0000259" key="9">
    <source>
        <dbReference type="PROSITE" id="PS50089"/>
    </source>
</evidence>
<dbReference type="Pfam" id="PF13639">
    <property type="entry name" value="zf-RING_2"/>
    <property type="match status" value="1"/>
</dbReference>
<evidence type="ECO:0000256" key="5">
    <source>
        <dbReference type="PROSITE-ProRule" id="PRU00175"/>
    </source>
</evidence>
<name>A0ABP0K0F3_9DINO</name>
<evidence type="ECO:0000256" key="1">
    <source>
        <dbReference type="ARBA" id="ARBA00022691"/>
    </source>
</evidence>
<evidence type="ECO:0000313" key="10">
    <source>
        <dbReference type="EMBL" id="CAK9020044.1"/>
    </source>
</evidence>
<dbReference type="InterPro" id="IPR029063">
    <property type="entry name" value="SAM-dependent_MTases_sf"/>
</dbReference>
<evidence type="ECO:0000256" key="6">
    <source>
        <dbReference type="PROSITE-ProRule" id="PRU01015"/>
    </source>
</evidence>
<evidence type="ECO:0000256" key="7">
    <source>
        <dbReference type="SAM" id="Coils"/>
    </source>
</evidence>
<organism evidence="10 11">
    <name type="scientific">Durusdinium trenchii</name>
    <dbReference type="NCBI Taxonomy" id="1381693"/>
    <lineage>
        <taxon>Eukaryota</taxon>
        <taxon>Sar</taxon>
        <taxon>Alveolata</taxon>
        <taxon>Dinophyceae</taxon>
        <taxon>Suessiales</taxon>
        <taxon>Symbiodiniaceae</taxon>
        <taxon>Durusdinium</taxon>
    </lineage>
</organism>
<dbReference type="SUPFAM" id="SSF57850">
    <property type="entry name" value="RING/U-box"/>
    <property type="match status" value="1"/>
</dbReference>
<keyword evidence="6" id="KW-0808">Transferase</keyword>
<dbReference type="EMBL" id="CAXAMM010009335">
    <property type="protein sequence ID" value="CAK9020044.1"/>
    <property type="molecule type" value="Genomic_DNA"/>
</dbReference>
<dbReference type="Gene3D" id="2.70.160.11">
    <property type="entry name" value="Hnrnp arginine n-methyltransferase1"/>
    <property type="match status" value="1"/>
</dbReference>
<keyword evidence="7" id="KW-0175">Coiled coil</keyword>
<dbReference type="Gene3D" id="3.30.40.10">
    <property type="entry name" value="Zinc/RING finger domain, C3HC4 (zinc finger)"/>
    <property type="match status" value="1"/>
</dbReference>
<dbReference type="SMART" id="SM00744">
    <property type="entry name" value="RINGv"/>
    <property type="match status" value="1"/>
</dbReference>
<dbReference type="SUPFAM" id="SSF53335">
    <property type="entry name" value="S-adenosyl-L-methionine-dependent methyltransferases"/>
    <property type="match status" value="1"/>
</dbReference>
<dbReference type="Gene3D" id="3.40.50.150">
    <property type="entry name" value="Vaccinia Virus protein VP39"/>
    <property type="match status" value="1"/>
</dbReference>